<sequence length="301" mass="31711">MAAPRRRAKPRRQPAVLAVVAVLALVAVILVVVTRVGGSDRPAGSSDSAAGPGTSASDASTPSASPTPPPRPRRAQCRELSYQAALATSDDSTPISCALPHTAMTIAVEALPRDTAGTLLPTTTVRSRARVAATCRREAAAFLGGTAEERELSMLQVVWFVPTPAQIEAGADWFRCDLIALRAEARLLPLTGRLRDVIAGDGAARYAMCGTAAPGTTGFSRVVCSGPHRWRAISIVPLADAAGAQGRYPGQDVVRERGQEPCQNAGQDAADDPLDFQWGYEWPTAEQWSAGQTYGICWIPA</sequence>
<feature type="region of interest" description="Disordered" evidence="1">
    <location>
        <begin position="39"/>
        <end position="74"/>
    </location>
</feature>
<reference evidence="4" key="1">
    <citation type="journal article" date="2019" name="Int. J. Syst. Evol. Microbiol.">
        <title>The Global Catalogue of Microorganisms (GCM) 10K type strain sequencing project: providing services to taxonomists for standard genome sequencing and annotation.</title>
        <authorList>
            <consortium name="The Broad Institute Genomics Platform"/>
            <consortium name="The Broad Institute Genome Sequencing Center for Infectious Disease"/>
            <person name="Wu L."/>
            <person name="Ma J."/>
        </authorList>
    </citation>
    <scope>NUCLEOTIDE SEQUENCE [LARGE SCALE GENOMIC DNA]</scope>
    <source>
        <strain evidence="4">JCM 16703</strain>
    </source>
</reference>
<evidence type="ECO:0000313" key="3">
    <source>
        <dbReference type="EMBL" id="GAA4107846.1"/>
    </source>
</evidence>
<accession>A0ABP7X958</accession>
<comment type="caution">
    <text evidence="3">The sequence shown here is derived from an EMBL/GenBank/DDBJ whole genome shotgun (WGS) entry which is preliminary data.</text>
</comment>
<dbReference type="RefSeq" id="WP_344731227.1">
    <property type="nucleotide sequence ID" value="NZ_BAAAZH010000001.1"/>
</dbReference>
<feature type="domain" description="Septum formation-related" evidence="2">
    <location>
        <begin position="83"/>
        <end position="294"/>
    </location>
</feature>
<evidence type="ECO:0000259" key="2">
    <source>
        <dbReference type="Pfam" id="PF13845"/>
    </source>
</evidence>
<protein>
    <recommendedName>
        <fullName evidence="2">Septum formation-related domain-containing protein</fullName>
    </recommendedName>
</protein>
<name>A0ABP7X958_9ACTN</name>
<keyword evidence="4" id="KW-1185">Reference proteome</keyword>
<dbReference type="Proteomes" id="UP001501495">
    <property type="component" value="Unassembled WGS sequence"/>
</dbReference>
<organism evidence="3 4">
    <name type="scientific">Nocardioides fonticola</name>
    <dbReference type="NCBI Taxonomy" id="450363"/>
    <lineage>
        <taxon>Bacteria</taxon>
        <taxon>Bacillati</taxon>
        <taxon>Actinomycetota</taxon>
        <taxon>Actinomycetes</taxon>
        <taxon>Propionibacteriales</taxon>
        <taxon>Nocardioidaceae</taxon>
        <taxon>Nocardioides</taxon>
    </lineage>
</organism>
<gene>
    <name evidence="3" type="ORF">GCM10022215_01120</name>
</gene>
<dbReference type="Pfam" id="PF13845">
    <property type="entry name" value="Septum_form"/>
    <property type="match status" value="1"/>
</dbReference>
<proteinExistence type="predicted"/>
<evidence type="ECO:0000256" key="1">
    <source>
        <dbReference type="SAM" id="MobiDB-lite"/>
    </source>
</evidence>
<feature type="compositionally biased region" description="Low complexity" evidence="1">
    <location>
        <begin position="54"/>
        <end position="64"/>
    </location>
</feature>
<dbReference type="EMBL" id="BAAAZH010000001">
    <property type="protein sequence ID" value="GAA4107846.1"/>
    <property type="molecule type" value="Genomic_DNA"/>
</dbReference>
<dbReference type="InterPro" id="IPR026004">
    <property type="entry name" value="Septum_form"/>
</dbReference>
<evidence type="ECO:0000313" key="4">
    <source>
        <dbReference type="Proteomes" id="UP001501495"/>
    </source>
</evidence>